<comment type="caution">
    <text evidence="2">The sequence shown here is derived from an EMBL/GenBank/DDBJ whole genome shotgun (WGS) entry which is preliminary data.</text>
</comment>
<keyword evidence="1" id="KW-1133">Transmembrane helix</keyword>
<evidence type="ECO:0000256" key="1">
    <source>
        <dbReference type="SAM" id="Phobius"/>
    </source>
</evidence>
<dbReference type="Proteomes" id="UP000027997">
    <property type="component" value="Unassembled WGS sequence"/>
</dbReference>
<evidence type="ECO:0000313" key="2">
    <source>
        <dbReference type="EMBL" id="KEI70383.1"/>
    </source>
</evidence>
<protein>
    <submittedName>
        <fullName evidence="2">Uncharacterized protein</fullName>
    </submittedName>
</protein>
<evidence type="ECO:0000313" key="3">
    <source>
        <dbReference type="Proteomes" id="UP000027997"/>
    </source>
</evidence>
<gene>
    <name evidence="2" type="ORF">GV64_06250</name>
</gene>
<organism evidence="2 3">
    <name type="scientific">Endozoicomonas elysicola</name>
    <dbReference type="NCBI Taxonomy" id="305900"/>
    <lineage>
        <taxon>Bacteria</taxon>
        <taxon>Pseudomonadati</taxon>
        <taxon>Pseudomonadota</taxon>
        <taxon>Gammaproteobacteria</taxon>
        <taxon>Oceanospirillales</taxon>
        <taxon>Endozoicomonadaceae</taxon>
        <taxon>Endozoicomonas</taxon>
    </lineage>
</organism>
<keyword evidence="3" id="KW-1185">Reference proteome</keyword>
<sequence>MNMMIVLGSCALLMNIHVIMVCVFLESFYVMGTTTVLIILMSYIVEDALIMVLSSTWLLIICKFFSDMNVIAPERH</sequence>
<reference evidence="2 3" key="1">
    <citation type="submission" date="2014-06" db="EMBL/GenBank/DDBJ databases">
        <title>Whole Genome Sequences of Three Symbiotic Endozoicomonas Bacteria.</title>
        <authorList>
            <person name="Neave M.J."/>
            <person name="Apprill A."/>
            <person name="Voolstra C.R."/>
        </authorList>
    </citation>
    <scope>NUCLEOTIDE SEQUENCE [LARGE SCALE GENOMIC DNA]</scope>
    <source>
        <strain evidence="2 3">DSM 22380</strain>
    </source>
</reference>
<name>A0A081K8A7_9GAMM</name>
<keyword evidence="1" id="KW-0472">Membrane</keyword>
<proteinExistence type="predicted"/>
<feature type="transmembrane region" description="Helical" evidence="1">
    <location>
        <begin position="48"/>
        <end position="66"/>
    </location>
</feature>
<dbReference type="AlphaFoldDB" id="A0A081K8A7"/>
<feature type="transmembrane region" description="Helical" evidence="1">
    <location>
        <begin position="12"/>
        <end position="42"/>
    </location>
</feature>
<dbReference type="EMBL" id="JOJP01000001">
    <property type="protein sequence ID" value="KEI70383.1"/>
    <property type="molecule type" value="Genomic_DNA"/>
</dbReference>
<keyword evidence="1" id="KW-0812">Transmembrane</keyword>
<accession>A0A081K8A7</accession>